<dbReference type="EMBL" id="BAAAOS010000056">
    <property type="protein sequence ID" value="GAA1607108.1"/>
    <property type="molecule type" value="Genomic_DNA"/>
</dbReference>
<reference evidence="11" key="1">
    <citation type="journal article" date="2019" name="Int. J. Syst. Evol. Microbiol.">
        <title>The Global Catalogue of Microorganisms (GCM) 10K type strain sequencing project: providing services to taxonomists for standard genome sequencing and annotation.</title>
        <authorList>
            <consortium name="The Broad Institute Genomics Platform"/>
            <consortium name="The Broad Institute Genome Sequencing Center for Infectious Disease"/>
            <person name="Wu L."/>
            <person name="Ma J."/>
        </authorList>
    </citation>
    <scope>NUCLEOTIDE SEQUENCE [LARGE SCALE GENOMIC DNA]</scope>
    <source>
        <strain evidence="11">JCM 14969</strain>
    </source>
</reference>
<feature type="transmembrane region" description="Helical" evidence="7">
    <location>
        <begin position="243"/>
        <end position="265"/>
    </location>
</feature>
<dbReference type="PANTHER" id="PTHR30193:SF37">
    <property type="entry name" value="INNER MEMBRANE ABC TRANSPORTER PERMEASE PROTEIN YCJO"/>
    <property type="match status" value="1"/>
</dbReference>
<accession>A0ABP4QC40</accession>
<feature type="transmembrane region" description="Helical" evidence="7">
    <location>
        <begin position="185"/>
        <end position="208"/>
    </location>
</feature>
<organism evidence="10 11">
    <name type="scientific">Kribbella sancticallisti</name>
    <dbReference type="NCBI Taxonomy" id="460087"/>
    <lineage>
        <taxon>Bacteria</taxon>
        <taxon>Bacillati</taxon>
        <taxon>Actinomycetota</taxon>
        <taxon>Actinomycetes</taxon>
        <taxon>Propionibacteriales</taxon>
        <taxon>Kribbellaceae</taxon>
        <taxon>Kribbella</taxon>
    </lineage>
</organism>
<evidence type="ECO:0000256" key="6">
    <source>
        <dbReference type="ARBA" id="ARBA00023136"/>
    </source>
</evidence>
<keyword evidence="4 7" id="KW-0812">Transmembrane</keyword>
<keyword evidence="5 7" id="KW-1133">Transmembrane helix</keyword>
<dbReference type="Gene3D" id="1.10.3720.10">
    <property type="entry name" value="MetI-like"/>
    <property type="match status" value="1"/>
</dbReference>
<dbReference type="InterPro" id="IPR000515">
    <property type="entry name" value="MetI-like"/>
</dbReference>
<dbReference type="PANTHER" id="PTHR30193">
    <property type="entry name" value="ABC TRANSPORTER PERMEASE PROTEIN"/>
    <property type="match status" value="1"/>
</dbReference>
<comment type="subcellular location">
    <subcellularLocation>
        <location evidence="1 7">Cell membrane</location>
        <topology evidence="1 7">Multi-pass membrane protein</topology>
    </subcellularLocation>
</comment>
<keyword evidence="3" id="KW-1003">Cell membrane</keyword>
<feature type="transmembrane region" description="Helical" evidence="7">
    <location>
        <begin position="285"/>
        <end position="316"/>
    </location>
</feature>
<evidence type="ECO:0000256" key="7">
    <source>
        <dbReference type="RuleBase" id="RU363032"/>
    </source>
</evidence>
<sequence length="320" mass="34929">MTAPPDSRVAERRGARRRRPPASVQRRPPVARSLTHPPRTGFLLVAPAVLFVAVFVLIPLAFALVISFTNWPLIGDVRFSGVDNYTAIVSDAAFVKSVLYTLLYTVIVTGPILVLGYALAVLVRRKRRGSTLLRTIFFLPFVVGLSTLSFVTVLEAQPASGAINIILRELGITDGTTAWLVDGPLATGLICVLVIWGVSGLTMMLLMAGMQAIPREFYESSELDGATWWQQEREITIPVLRRTIAMAVIISVVGSLLAFTQFYILTRGGPGTDTTTVVQYIYNRAFVQLQLGAATALSIVLVVVVGLVTAAQFWLLRERD</sequence>
<protein>
    <submittedName>
        <fullName evidence="10">Sugar ABC transporter permease</fullName>
    </submittedName>
</protein>
<feature type="transmembrane region" description="Helical" evidence="7">
    <location>
        <begin position="135"/>
        <end position="154"/>
    </location>
</feature>
<evidence type="ECO:0000256" key="3">
    <source>
        <dbReference type="ARBA" id="ARBA00022475"/>
    </source>
</evidence>
<evidence type="ECO:0000313" key="10">
    <source>
        <dbReference type="EMBL" id="GAA1607108.1"/>
    </source>
</evidence>
<evidence type="ECO:0000256" key="5">
    <source>
        <dbReference type="ARBA" id="ARBA00022989"/>
    </source>
</evidence>
<proteinExistence type="inferred from homology"/>
<feature type="transmembrane region" description="Helical" evidence="7">
    <location>
        <begin position="42"/>
        <end position="68"/>
    </location>
</feature>
<keyword evidence="6 7" id="KW-0472">Membrane</keyword>
<dbReference type="SUPFAM" id="SSF161098">
    <property type="entry name" value="MetI-like"/>
    <property type="match status" value="1"/>
</dbReference>
<keyword evidence="11" id="KW-1185">Reference proteome</keyword>
<comment type="similarity">
    <text evidence="7">Belongs to the binding-protein-dependent transport system permease family.</text>
</comment>
<dbReference type="InterPro" id="IPR035906">
    <property type="entry name" value="MetI-like_sf"/>
</dbReference>
<dbReference type="PROSITE" id="PS50928">
    <property type="entry name" value="ABC_TM1"/>
    <property type="match status" value="1"/>
</dbReference>
<gene>
    <name evidence="10" type="ORF">GCM10009789_71790</name>
</gene>
<feature type="transmembrane region" description="Helical" evidence="7">
    <location>
        <begin position="102"/>
        <end position="123"/>
    </location>
</feature>
<evidence type="ECO:0000256" key="1">
    <source>
        <dbReference type="ARBA" id="ARBA00004651"/>
    </source>
</evidence>
<evidence type="ECO:0000256" key="2">
    <source>
        <dbReference type="ARBA" id="ARBA00022448"/>
    </source>
</evidence>
<evidence type="ECO:0000313" key="11">
    <source>
        <dbReference type="Proteomes" id="UP001500393"/>
    </source>
</evidence>
<dbReference type="Pfam" id="PF00528">
    <property type="entry name" value="BPD_transp_1"/>
    <property type="match status" value="1"/>
</dbReference>
<dbReference type="Proteomes" id="UP001500393">
    <property type="component" value="Unassembled WGS sequence"/>
</dbReference>
<feature type="region of interest" description="Disordered" evidence="8">
    <location>
        <begin position="1"/>
        <end position="33"/>
    </location>
</feature>
<feature type="compositionally biased region" description="Low complexity" evidence="8">
    <location>
        <begin position="21"/>
        <end position="32"/>
    </location>
</feature>
<dbReference type="CDD" id="cd06261">
    <property type="entry name" value="TM_PBP2"/>
    <property type="match status" value="1"/>
</dbReference>
<feature type="domain" description="ABC transmembrane type-1" evidence="9">
    <location>
        <begin position="98"/>
        <end position="312"/>
    </location>
</feature>
<evidence type="ECO:0000259" key="9">
    <source>
        <dbReference type="PROSITE" id="PS50928"/>
    </source>
</evidence>
<comment type="caution">
    <text evidence="10">The sequence shown here is derived from an EMBL/GenBank/DDBJ whole genome shotgun (WGS) entry which is preliminary data.</text>
</comment>
<keyword evidence="2 7" id="KW-0813">Transport</keyword>
<evidence type="ECO:0000256" key="4">
    <source>
        <dbReference type="ARBA" id="ARBA00022692"/>
    </source>
</evidence>
<dbReference type="InterPro" id="IPR051393">
    <property type="entry name" value="ABC_transporter_permease"/>
</dbReference>
<evidence type="ECO:0000256" key="8">
    <source>
        <dbReference type="SAM" id="MobiDB-lite"/>
    </source>
</evidence>
<dbReference type="RefSeq" id="WP_344221181.1">
    <property type="nucleotide sequence ID" value="NZ_BAAAOS010000056.1"/>
</dbReference>
<name>A0ABP4QC40_9ACTN</name>